<dbReference type="EMBL" id="BMXE01000001">
    <property type="protein sequence ID" value="GHB18673.1"/>
    <property type="molecule type" value="Genomic_DNA"/>
</dbReference>
<keyword evidence="3" id="KW-1185">Reference proteome</keyword>
<dbReference type="Proteomes" id="UP000637980">
    <property type="component" value="Unassembled WGS sequence"/>
</dbReference>
<protein>
    <submittedName>
        <fullName evidence="2">Uncharacterized protein</fullName>
    </submittedName>
</protein>
<accession>A0ABQ3E0T4</accession>
<evidence type="ECO:0000256" key="1">
    <source>
        <dbReference type="SAM" id="MobiDB-lite"/>
    </source>
</evidence>
<name>A0ABQ3E0T4_9HYPH</name>
<organism evidence="2 3">
    <name type="scientific">Pseudovibrio japonicus</name>
    <dbReference type="NCBI Taxonomy" id="366534"/>
    <lineage>
        <taxon>Bacteria</taxon>
        <taxon>Pseudomonadati</taxon>
        <taxon>Pseudomonadota</taxon>
        <taxon>Alphaproteobacteria</taxon>
        <taxon>Hyphomicrobiales</taxon>
        <taxon>Stappiaceae</taxon>
        <taxon>Pseudovibrio</taxon>
    </lineage>
</organism>
<comment type="caution">
    <text evidence="2">The sequence shown here is derived from an EMBL/GenBank/DDBJ whole genome shotgun (WGS) entry which is preliminary data.</text>
</comment>
<evidence type="ECO:0000313" key="2">
    <source>
        <dbReference type="EMBL" id="GHB18673.1"/>
    </source>
</evidence>
<proteinExistence type="predicted"/>
<feature type="region of interest" description="Disordered" evidence="1">
    <location>
        <begin position="1"/>
        <end position="29"/>
    </location>
</feature>
<reference evidence="3" key="1">
    <citation type="journal article" date="2019" name="Int. J. Syst. Evol. Microbiol.">
        <title>The Global Catalogue of Microorganisms (GCM) 10K type strain sequencing project: providing services to taxonomists for standard genome sequencing and annotation.</title>
        <authorList>
            <consortium name="The Broad Institute Genomics Platform"/>
            <consortium name="The Broad Institute Genome Sequencing Center for Infectious Disease"/>
            <person name="Wu L."/>
            <person name="Ma J."/>
        </authorList>
    </citation>
    <scope>NUCLEOTIDE SEQUENCE [LARGE SCALE GENOMIC DNA]</scope>
    <source>
        <strain evidence="3">KCTC 12861</strain>
    </source>
</reference>
<evidence type="ECO:0000313" key="3">
    <source>
        <dbReference type="Proteomes" id="UP000637980"/>
    </source>
</evidence>
<sequence>MAVNPVQSISGGSEQNRTHGASSNAKTSTAEPFSLGELLDIVNPLQHIPGVNTLYRAITGDEASVRSRVAGSSLYGMVGGPLGMAGLVAGNLAEMKISGVLDAEKAQTESSTAVNIIERKISPAPHLPEPAADMASSLQRGIPILPVQSGDIPPLFGNVASHQGISMGQEDMFLEALSSHSERNEVTEADDDTATLPNVEKLSLDARNLLSEDLLKQLQERHRKTIAHS</sequence>
<dbReference type="RefSeq" id="WP_189434743.1">
    <property type="nucleotide sequence ID" value="NZ_BMXE01000001.1"/>
</dbReference>
<gene>
    <name evidence="2" type="ORF">GCM10007094_03060</name>
</gene>